<dbReference type="Proteomes" id="UP000054560">
    <property type="component" value="Unassembled WGS sequence"/>
</dbReference>
<dbReference type="AlphaFoldDB" id="A0A0L0FFK6"/>
<feature type="region of interest" description="Disordered" evidence="1">
    <location>
        <begin position="83"/>
        <end position="126"/>
    </location>
</feature>
<feature type="compositionally biased region" description="Basic and acidic residues" evidence="1">
    <location>
        <begin position="21"/>
        <end position="30"/>
    </location>
</feature>
<proteinExistence type="predicted"/>
<feature type="compositionally biased region" description="Basic and acidic residues" evidence="1">
    <location>
        <begin position="184"/>
        <end position="207"/>
    </location>
</feature>
<feature type="region of interest" description="Disordered" evidence="1">
    <location>
        <begin position="165"/>
        <end position="207"/>
    </location>
</feature>
<protein>
    <submittedName>
        <fullName evidence="2">Uncharacterized protein</fullName>
    </submittedName>
</protein>
<dbReference type="RefSeq" id="XP_014149153.1">
    <property type="nucleotide sequence ID" value="XM_014293678.1"/>
</dbReference>
<feature type="compositionally biased region" description="Basic and acidic residues" evidence="1">
    <location>
        <begin position="40"/>
        <end position="52"/>
    </location>
</feature>
<feature type="compositionally biased region" description="Polar residues" evidence="1">
    <location>
        <begin position="1"/>
        <end position="17"/>
    </location>
</feature>
<accession>A0A0L0FFK6</accession>
<feature type="non-terminal residue" evidence="2">
    <location>
        <position position="252"/>
    </location>
</feature>
<evidence type="ECO:0000256" key="1">
    <source>
        <dbReference type="SAM" id="MobiDB-lite"/>
    </source>
</evidence>
<sequence length="252" mass="25637">MSSPTTAVEAPDTSSSVADDLSSKRGRDETVSSSNNGLDVSKDDNAETQILREGEKRTKLSVQRVADTTLLAGAPITDVLTTSVETSKPNTGGFGASTASSGFGRKADSGVGGGFGSSGTFRSQSTKMTGFGSASASGGYFMKAAASLGKGSGFGGVTSVNSGSGAVKDTKSPAHIEIGSRAMADVKESTKVESDSKDETATGAEKEMVLTATEVDEKEVASDSAPTVPLAGLVDENFEYTTGEEGEKHVYK</sequence>
<evidence type="ECO:0000313" key="2">
    <source>
        <dbReference type="EMBL" id="KNC75251.1"/>
    </source>
</evidence>
<feature type="region of interest" description="Disordered" evidence="1">
    <location>
        <begin position="1"/>
        <end position="52"/>
    </location>
</feature>
<organism evidence="2 3">
    <name type="scientific">Sphaeroforma arctica JP610</name>
    <dbReference type="NCBI Taxonomy" id="667725"/>
    <lineage>
        <taxon>Eukaryota</taxon>
        <taxon>Ichthyosporea</taxon>
        <taxon>Ichthyophonida</taxon>
        <taxon>Sphaeroforma</taxon>
    </lineage>
</organism>
<keyword evidence="3" id="KW-1185">Reference proteome</keyword>
<name>A0A0L0FFK6_9EUKA</name>
<dbReference type="GeneID" id="25912723"/>
<gene>
    <name evidence="2" type="ORF">SARC_12219</name>
</gene>
<reference evidence="2 3" key="1">
    <citation type="submission" date="2011-02" db="EMBL/GenBank/DDBJ databases">
        <title>The Genome Sequence of Sphaeroforma arctica JP610.</title>
        <authorList>
            <consortium name="The Broad Institute Genome Sequencing Platform"/>
            <person name="Russ C."/>
            <person name="Cuomo C."/>
            <person name="Young S.K."/>
            <person name="Zeng Q."/>
            <person name="Gargeya S."/>
            <person name="Alvarado L."/>
            <person name="Berlin A."/>
            <person name="Chapman S.B."/>
            <person name="Chen Z."/>
            <person name="Freedman E."/>
            <person name="Gellesch M."/>
            <person name="Goldberg J."/>
            <person name="Griggs A."/>
            <person name="Gujja S."/>
            <person name="Heilman E."/>
            <person name="Heiman D."/>
            <person name="Howarth C."/>
            <person name="Mehta T."/>
            <person name="Neiman D."/>
            <person name="Pearson M."/>
            <person name="Roberts A."/>
            <person name="Saif S."/>
            <person name="Shea T."/>
            <person name="Shenoy N."/>
            <person name="Sisk P."/>
            <person name="Stolte C."/>
            <person name="Sykes S."/>
            <person name="White J."/>
            <person name="Yandava C."/>
            <person name="Burger G."/>
            <person name="Gray M.W."/>
            <person name="Holland P.W.H."/>
            <person name="King N."/>
            <person name="Lang F.B.F."/>
            <person name="Roger A.J."/>
            <person name="Ruiz-Trillo I."/>
            <person name="Haas B."/>
            <person name="Nusbaum C."/>
            <person name="Birren B."/>
        </authorList>
    </citation>
    <scope>NUCLEOTIDE SEQUENCE [LARGE SCALE GENOMIC DNA]</scope>
    <source>
        <strain evidence="2 3">JP610</strain>
    </source>
</reference>
<dbReference type="EMBL" id="KQ243750">
    <property type="protein sequence ID" value="KNC75251.1"/>
    <property type="molecule type" value="Genomic_DNA"/>
</dbReference>
<evidence type="ECO:0000313" key="3">
    <source>
        <dbReference type="Proteomes" id="UP000054560"/>
    </source>
</evidence>